<evidence type="ECO:0000313" key="1">
    <source>
        <dbReference type="EMBL" id="CDR09032.1"/>
    </source>
</evidence>
<proteinExistence type="predicted"/>
<accession>A0A060ZS54</accession>
<organism evidence="1 2">
    <name type="scientific">Oncorhynchus mykiss</name>
    <name type="common">Rainbow trout</name>
    <name type="synonym">Salmo gairdneri</name>
    <dbReference type="NCBI Taxonomy" id="8022"/>
    <lineage>
        <taxon>Eukaryota</taxon>
        <taxon>Metazoa</taxon>
        <taxon>Chordata</taxon>
        <taxon>Craniata</taxon>
        <taxon>Vertebrata</taxon>
        <taxon>Euteleostomi</taxon>
        <taxon>Actinopterygii</taxon>
        <taxon>Neopterygii</taxon>
        <taxon>Teleostei</taxon>
        <taxon>Protacanthopterygii</taxon>
        <taxon>Salmoniformes</taxon>
        <taxon>Salmonidae</taxon>
        <taxon>Salmoninae</taxon>
        <taxon>Oncorhynchus</taxon>
    </lineage>
</organism>
<dbReference type="STRING" id="8022.A0A060ZS54"/>
<dbReference type="PaxDb" id="8022-A0A060ZS54"/>
<reference evidence="1" key="2">
    <citation type="submission" date="2014-03" db="EMBL/GenBank/DDBJ databases">
        <authorList>
            <person name="Genoscope - CEA"/>
        </authorList>
    </citation>
    <scope>NUCLEOTIDE SEQUENCE</scope>
</reference>
<name>A0A060ZS54_ONCMY</name>
<dbReference type="AlphaFoldDB" id="A0A060ZS54"/>
<sequence>MKAPSLPPQRNALLAISPATMEVLLRVLGDYEGGDMDGEDWDSEAPDRKSLLTLGCLREVVHSLLASSSDQRQVEIGSVLENYFKLLNSDPAAAAVQQGVKGHKVLGRHWESRFVALQVHMLGE</sequence>
<dbReference type="Proteomes" id="UP000193380">
    <property type="component" value="Unassembled WGS sequence"/>
</dbReference>
<reference evidence="1" key="1">
    <citation type="journal article" date="2014" name="Nat. Commun.">
        <title>The rainbow trout genome provides novel insights into evolution after whole-genome duplication in vertebrates.</title>
        <authorList>
            <person name="Berthelot C."/>
            <person name="Brunet F."/>
            <person name="Chalopin D."/>
            <person name="Juanchich A."/>
            <person name="Bernard M."/>
            <person name="Noel B."/>
            <person name="Bento P."/>
            <person name="Da Silva C."/>
            <person name="Labadie K."/>
            <person name="Alberti A."/>
            <person name="Aury J.M."/>
            <person name="Louis A."/>
            <person name="Dehais P."/>
            <person name="Bardou P."/>
            <person name="Montfort J."/>
            <person name="Klopp C."/>
            <person name="Cabau C."/>
            <person name="Gaspin C."/>
            <person name="Thorgaard G.H."/>
            <person name="Boussaha M."/>
            <person name="Quillet E."/>
            <person name="Guyomard R."/>
            <person name="Galiana D."/>
            <person name="Bobe J."/>
            <person name="Volff J.N."/>
            <person name="Genet C."/>
            <person name="Wincker P."/>
            <person name="Jaillon O."/>
            <person name="Roest Crollius H."/>
            <person name="Guiguen Y."/>
        </authorList>
    </citation>
    <scope>NUCLEOTIDE SEQUENCE [LARGE SCALE GENOMIC DNA]</scope>
</reference>
<evidence type="ECO:0000313" key="2">
    <source>
        <dbReference type="Proteomes" id="UP000193380"/>
    </source>
</evidence>
<dbReference type="EMBL" id="FR970337">
    <property type="protein sequence ID" value="CDR09032.1"/>
    <property type="molecule type" value="Genomic_DNA"/>
</dbReference>
<protein>
    <submittedName>
        <fullName evidence="1">Uncharacterized protein</fullName>
    </submittedName>
</protein>
<gene>
    <name evidence="1" type="ORF">GSONMT00056707001</name>
</gene>